<evidence type="ECO:0000313" key="1">
    <source>
        <dbReference type="EMBL" id="MBB2886892.1"/>
    </source>
</evidence>
<reference evidence="1" key="1">
    <citation type="submission" date="2020-08" db="EMBL/GenBank/DDBJ databases">
        <title>Plant associated metagenomes--Microbial community diversity and host control of community assembly across model and emerging plant ecological genomics systems.</title>
        <authorList>
            <person name="Dangl J."/>
        </authorList>
    </citation>
    <scope>NUCLEOTIDE SEQUENCE</scope>
    <source>
        <strain evidence="1">KD5</strain>
    </source>
</reference>
<sequence length="77" mass="7967">MSSDHAGKAVRDHGLKGNHYGSERNSDRGHGAVTSGIAHSRDTRGVAKASAISATTPGDHNTKGLSSARTSISKRLD</sequence>
<protein>
    <submittedName>
        <fullName evidence="1">Uncharacterized protein</fullName>
    </submittedName>
</protein>
<name>A0ACC5MDS2_9PSED</name>
<comment type="caution">
    <text evidence="1">The sequence shown here is derived from an EMBL/GenBank/DDBJ whole genome shotgun (WGS) entry which is preliminary data.</text>
</comment>
<dbReference type="Proteomes" id="UP000589818">
    <property type="component" value="Unassembled WGS sequence"/>
</dbReference>
<gene>
    <name evidence="1" type="ORF">FHR69_002758</name>
</gene>
<dbReference type="EMBL" id="JACHVR010000001">
    <property type="protein sequence ID" value="MBB2886892.1"/>
    <property type="molecule type" value="Genomic_DNA"/>
</dbReference>
<organism evidence="1 2">
    <name type="scientific">Pseudomonas umsongensis</name>
    <dbReference type="NCBI Taxonomy" id="198618"/>
    <lineage>
        <taxon>Bacteria</taxon>
        <taxon>Pseudomonadati</taxon>
        <taxon>Pseudomonadota</taxon>
        <taxon>Gammaproteobacteria</taxon>
        <taxon>Pseudomonadales</taxon>
        <taxon>Pseudomonadaceae</taxon>
        <taxon>Pseudomonas</taxon>
    </lineage>
</organism>
<evidence type="ECO:0000313" key="2">
    <source>
        <dbReference type="Proteomes" id="UP000589818"/>
    </source>
</evidence>
<proteinExistence type="predicted"/>
<accession>A0ACC5MDS2</accession>
<keyword evidence="2" id="KW-1185">Reference proteome</keyword>